<dbReference type="PANTHER" id="PTHR30547">
    <property type="entry name" value="UNCHARACTERIZED PROTEIN YHCG-RELATED"/>
    <property type="match status" value="1"/>
</dbReference>
<organism evidence="2 3">
    <name type="scientific">Chryseobacterium polytrichastri</name>
    <dbReference type="NCBI Taxonomy" id="1302687"/>
    <lineage>
        <taxon>Bacteria</taxon>
        <taxon>Pseudomonadati</taxon>
        <taxon>Bacteroidota</taxon>
        <taxon>Flavobacteriia</taxon>
        <taxon>Flavobacteriales</taxon>
        <taxon>Weeksellaceae</taxon>
        <taxon>Chryseobacterium group</taxon>
        <taxon>Chryseobacterium</taxon>
    </lineage>
</organism>
<dbReference type="RefSeq" id="WP_228433689.1">
    <property type="nucleotide sequence ID" value="NZ_FRAV01000005.1"/>
</dbReference>
<proteinExistence type="predicted"/>
<dbReference type="Proteomes" id="UP000184364">
    <property type="component" value="Unassembled WGS sequence"/>
</dbReference>
<evidence type="ECO:0000313" key="3">
    <source>
        <dbReference type="Proteomes" id="UP000184364"/>
    </source>
</evidence>
<reference evidence="3" key="1">
    <citation type="submission" date="2016-11" db="EMBL/GenBank/DDBJ databases">
        <authorList>
            <person name="Varghese N."/>
            <person name="Submissions S."/>
        </authorList>
    </citation>
    <scope>NUCLEOTIDE SEQUENCE [LARGE SCALE GENOMIC DNA]</scope>
    <source>
        <strain evidence="3">DSM 26899</strain>
    </source>
</reference>
<name>A0A1M6TPZ8_9FLAO</name>
<dbReference type="Pfam" id="PF17761">
    <property type="entry name" value="DUF1016_N"/>
    <property type="match status" value="1"/>
</dbReference>
<accession>A0A1M6TPZ8</accession>
<feature type="domain" description="YhcG N-terminal" evidence="1">
    <location>
        <begin position="16"/>
        <end position="117"/>
    </location>
</feature>
<dbReference type="STRING" id="1302687.SAMN05444267_1005165"/>
<dbReference type="AlphaFoldDB" id="A0A1M6TPZ8"/>
<keyword evidence="3" id="KW-1185">Reference proteome</keyword>
<dbReference type="PANTHER" id="PTHR30547:SF5">
    <property type="entry name" value="NUCLEASE YHCG-RELATED"/>
    <property type="match status" value="1"/>
</dbReference>
<gene>
    <name evidence="2" type="ORF">SAMN05444267_1005165</name>
</gene>
<evidence type="ECO:0000259" key="1">
    <source>
        <dbReference type="Pfam" id="PF17761"/>
    </source>
</evidence>
<evidence type="ECO:0000313" key="2">
    <source>
        <dbReference type="EMBL" id="SHK59062.1"/>
    </source>
</evidence>
<dbReference type="EMBL" id="FRAV01000005">
    <property type="protein sequence ID" value="SHK59062.1"/>
    <property type="molecule type" value="Genomic_DNA"/>
</dbReference>
<protein>
    <recommendedName>
        <fullName evidence="1">YhcG N-terminal domain-containing protein</fullName>
    </recommendedName>
</protein>
<dbReference type="InterPro" id="IPR041527">
    <property type="entry name" value="YhcG_N"/>
</dbReference>
<sequence length="118" mass="13815">MIEKTPEFNQDLYGSIAKIIVDAKDQVYRNSNTILLKMYWEIGQLIIEDEQNGELRAKYGKSVLKNLASHLSVEFGKGFNDRNLNNMRAFFIAFPIWNAVRTELSWTHYRIISRIENT</sequence>
<dbReference type="InterPro" id="IPR053148">
    <property type="entry name" value="PD-DEXK-like_domain"/>
</dbReference>